<feature type="compositionally biased region" description="Polar residues" evidence="1">
    <location>
        <begin position="11"/>
        <end position="28"/>
    </location>
</feature>
<name>A0AAE6QGD7_9PSED</name>
<dbReference type="EMBL" id="CP046441">
    <property type="protein sequence ID" value="QGT82174.1"/>
    <property type="molecule type" value="Genomic_DNA"/>
</dbReference>
<dbReference type="InterPro" id="IPR020996">
    <property type="entry name" value="T3SS_AvrPto"/>
</dbReference>
<dbReference type="Proteomes" id="UP000423413">
    <property type="component" value="Chromosome"/>
</dbReference>
<feature type="region of interest" description="Disordered" evidence="1">
    <location>
        <begin position="1"/>
        <end position="28"/>
    </location>
</feature>
<protein>
    <submittedName>
        <fullName evidence="2">Type III effector</fullName>
    </submittedName>
</protein>
<proteinExistence type="predicted"/>
<evidence type="ECO:0000313" key="2">
    <source>
        <dbReference type="EMBL" id="QGT82174.1"/>
    </source>
</evidence>
<dbReference type="AlphaFoldDB" id="A0AAE6QGD7"/>
<accession>A0AAE6QGD7</accession>
<dbReference type="Pfam" id="PF11592">
    <property type="entry name" value="AvrPto"/>
    <property type="match status" value="1"/>
</dbReference>
<evidence type="ECO:0000256" key="1">
    <source>
        <dbReference type="SAM" id="MobiDB-lite"/>
    </source>
</evidence>
<feature type="compositionally biased region" description="Polar residues" evidence="1">
    <location>
        <begin position="128"/>
        <end position="142"/>
    </location>
</feature>
<sequence>MGNICVGGSSMAHQVNSPDRVSNNSDDQNHVTPDQFLSVRHQLVDSSGLTREQNYFINHRGSLSLRSSHNNPYERTQRMLDRATIQHRFMSGLSVLSLGSQPHEDVAKMREYISEWSNMRISVQNEMNANSDSSESYAQITNPDGLDRQYILRPSPYGNR</sequence>
<dbReference type="Gene3D" id="1.20.1270.140">
    <property type="entry name" value="AvrPto"/>
    <property type="match status" value="1"/>
</dbReference>
<feature type="region of interest" description="Disordered" evidence="1">
    <location>
        <begin position="128"/>
        <end position="160"/>
    </location>
</feature>
<evidence type="ECO:0000313" key="3">
    <source>
        <dbReference type="Proteomes" id="UP000423413"/>
    </source>
</evidence>
<organism evidence="2 3">
    <name type="scientific">Pseudomonas coronafaciens pv. coronafaciens</name>
    <dbReference type="NCBI Taxonomy" id="235275"/>
    <lineage>
        <taxon>Bacteria</taxon>
        <taxon>Pseudomonadati</taxon>
        <taxon>Pseudomonadota</taxon>
        <taxon>Gammaproteobacteria</taxon>
        <taxon>Pseudomonadales</taxon>
        <taxon>Pseudomonadaceae</taxon>
        <taxon>Pseudomonas</taxon>
        <taxon>Pseudomonas coronafaciens</taxon>
    </lineage>
</organism>
<dbReference type="InterPro" id="IPR036532">
    <property type="entry name" value="AvrPto_sf"/>
</dbReference>
<reference evidence="2 3" key="1">
    <citation type="submission" date="2019-11" db="EMBL/GenBank/DDBJ databases">
        <title>Complete genome sequence of Pseudomonas syringae pv. coronafaciens isolate B19001 originated in imported oat cereal.</title>
        <authorList>
            <person name="Kim S.M."/>
            <person name="Lee B.C."/>
            <person name="Seo S.J."/>
            <person name="Lee J.E."/>
            <person name="Choi N.J."/>
            <person name="Park J.H."/>
        </authorList>
    </citation>
    <scope>NUCLEOTIDE SEQUENCE [LARGE SCALE GENOMIC DNA]</scope>
    <source>
        <strain evidence="2 3">B19001</strain>
    </source>
</reference>
<gene>
    <name evidence="2" type="ORF">GMO17_13775</name>
</gene>
<dbReference type="SUPFAM" id="SSF116854">
    <property type="entry name" value="Avirulence protein AvrPto"/>
    <property type="match status" value="1"/>
</dbReference>